<dbReference type="AlphaFoldDB" id="A0A1I7W6R2"/>
<sequence>MISDEDGSPRRCGGQGDACSGSLALFLLWANRFSLIFPNIVCVLSIFNLNTFRNNKGSLKQLFRIIDISLKYCIHV</sequence>
<evidence type="ECO:0000313" key="3">
    <source>
        <dbReference type="WBParaSite" id="Hba_00299"/>
    </source>
</evidence>
<keyword evidence="1" id="KW-1133">Transmembrane helix</keyword>
<keyword evidence="1" id="KW-0812">Transmembrane</keyword>
<keyword evidence="1" id="KW-0472">Membrane</keyword>
<protein>
    <submittedName>
        <fullName evidence="3">Uncharacterized protein</fullName>
    </submittedName>
</protein>
<dbReference type="Proteomes" id="UP000095283">
    <property type="component" value="Unplaced"/>
</dbReference>
<proteinExistence type="predicted"/>
<accession>A0A1I7W6R2</accession>
<dbReference type="WBParaSite" id="Hba_00299">
    <property type="protein sequence ID" value="Hba_00299"/>
    <property type="gene ID" value="Hba_00299"/>
</dbReference>
<feature type="transmembrane region" description="Helical" evidence="1">
    <location>
        <begin position="33"/>
        <end position="52"/>
    </location>
</feature>
<name>A0A1I7W6R2_HETBA</name>
<evidence type="ECO:0000313" key="2">
    <source>
        <dbReference type="Proteomes" id="UP000095283"/>
    </source>
</evidence>
<organism evidence="2 3">
    <name type="scientific">Heterorhabditis bacteriophora</name>
    <name type="common">Entomopathogenic nematode worm</name>
    <dbReference type="NCBI Taxonomy" id="37862"/>
    <lineage>
        <taxon>Eukaryota</taxon>
        <taxon>Metazoa</taxon>
        <taxon>Ecdysozoa</taxon>
        <taxon>Nematoda</taxon>
        <taxon>Chromadorea</taxon>
        <taxon>Rhabditida</taxon>
        <taxon>Rhabditina</taxon>
        <taxon>Rhabditomorpha</taxon>
        <taxon>Strongyloidea</taxon>
        <taxon>Heterorhabditidae</taxon>
        <taxon>Heterorhabditis</taxon>
    </lineage>
</organism>
<reference evidence="3" key="1">
    <citation type="submission" date="2016-11" db="UniProtKB">
        <authorList>
            <consortium name="WormBaseParasite"/>
        </authorList>
    </citation>
    <scope>IDENTIFICATION</scope>
</reference>
<keyword evidence="2" id="KW-1185">Reference proteome</keyword>
<evidence type="ECO:0000256" key="1">
    <source>
        <dbReference type="SAM" id="Phobius"/>
    </source>
</evidence>